<protein>
    <submittedName>
        <fullName evidence="1">Uncharacterized protein</fullName>
    </submittedName>
</protein>
<comment type="caution">
    <text evidence="1">The sequence shown here is derived from an EMBL/GenBank/DDBJ whole genome shotgun (WGS) entry which is preliminary data.</text>
</comment>
<reference evidence="2" key="1">
    <citation type="journal article" date="2023" name="Nat. Plants">
        <title>Single-cell RNA sequencing provides a high-resolution roadmap for understanding the multicellular compartmentation of specialized metabolism.</title>
        <authorList>
            <person name="Sun S."/>
            <person name="Shen X."/>
            <person name="Li Y."/>
            <person name="Li Y."/>
            <person name="Wang S."/>
            <person name="Li R."/>
            <person name="Zhang H."/>
            <person name="Shen G."/>
            <person name="Guo B."/>
            <person name="Wei J."/>
            <person name="Xu J."/>
            <person name="St-Pierre B."/>
            <person name="Chen S."/>
            <person name="Sun C."/>
        </authorList>
    </citation>
    <scope>NUCLEOTIDE SEQUENCE [LARGE SCALE GENOMIC DNA]</scope>
</reference>
<evidence type="ECO:0000313" key="1">
    <source>
        <dbReference type="EMBL" id="KAI5663884.1"/>
    </source>
</evidence>
<keyword evidence="2" id="KW-1185">Reference proteome</keyword>
<dbReference type="EMBL" id="CM044705">
    <property type="protein sequence ID" value="KAI5663884.1"/>
    <property type="molecule type" value="Genomic_DNA"/>
</dbReference>
<sequence>MKHETQETYNITEITRNTAATKLSYQKQEKTKNRGSKKSFEVEQITSSKPEKTKNKKESERKTSLARSEELNNYLGSGIVDGCRRRKTAEIKGSYSITNLSSSIEYRKPIKNNSSRLQNNKPLIIKIRGTREALTTAANSDRRRNGDKPRSRMDAEQRLCHVEASQEDLRPKRPIVDKEEGNEDQEIDSFEAVEEGMSLMTIRALSTQVFEEEASIQREKIFHTKFLVGDCLREEVPHGIAKGEILGDGKVGIMNCGYKTNPDTSCKETFTEPNPDKKACCLKLPCKVPGTGMVIVGTDTPTVPEDVTPSGKISIDADRPSEAIKKRTRTQFSLERK</sequence>
<accession>A0ACC0AUT0</accession>
<dbReference type="Proteomes" id="UP001060085">
    <property type="component" value="Linkage Group LG05"/>
</dbReference>
<gene>
    <name evidence="1" type="ORF">M9H77_23207</name>
</gene>
<organism evidence="1 2">
    <name type="scientific">Catharanthus roseus</name>
    <name type="common">Madagascar periwinkle</name>
    <name type="synonym">Vinca rosea</name>
    <dbReference type="NCBI Taxonomy" id="4058"/>
    <lineage>
        <taxon>Eukaryota</taxon>
        <taxon>Viridiplantae</taxon>
        <taxon>Streptophyta</taxon>
        <taxon>Embryophyta</taxon>
        <taxon>Tracheophyta</taxon>
        <taxon>Spermatophyta</taxon>
        <taxon>Magnoliopsida</taxon>
        <taxon>eudicotyledons</taxon>
        <taxon>Gunneridae</taxon>
        <taxon>Pentapetalae</taxon>
        <taxon>asterids</taxon>
        <taxon>lamiids</taxon>
        <taxon>Gentianales</taxon>
        <taxon>Apocynaceae</taxon>
        <taxon>Rauvolfioideae</taxon>
        <taxon>Vinceae</taxon>
        <taxon>Catharanthinae</taxon>
        <taxon>Catharanthus</taxon>
    </lineage>
</organism>
<evidence type="ECO:0000313" key="2">
    <source>
        <dbReference type="Proteomes" id="UP001060085"/>
    </source>
</evidence>
<proteinExistence type="predicted"/>
<name>A0ACC0AUT0_CATRO</name>